<reference evidence="2 3" key="1">
    <citation type="journal article" date="2014" name="Nat. Genet.">
        <title>Genome and transcriptome of the porcine whipworm Trichuris suis.</title>
        <authorList>
            <person name="Jex A.R."/>
            <person name="Nejsum P."/>
            <person name="Schwarz E.M."/>
            <person name="Hu L."/>
            <person name="Young N.D."/>
            <person name="Hall R.S."/>
            <person name="Korhonen P.K."/>
            <person name="Liao S."/>
            <person name="Thamsborg S."/>
            <person name="Xia J."/>
            <person name="Xu P."/>
            <person name="Wang S."/>
            <person name="Scheerlinck J.P."/>
            <person name="Hofmann A."/>
            <person name="Sternberg P.W."/>
            <person name="Wang J."/>
            <person name="Gasser R.B."/>
        </authorList>
    </citation>
    <scope>NUCLEOTIDE SEQUENCE [LARGE SCALE GENOMIC DNA]</scope>
    <source>
        <strain evidence="2">DCEP-RM93M</strain>
    </source>
</reference>
<organism evidence="2 3">
    <name type="scientific">Trichuris suis</name>
    <name type="common">pig whipworm</name>
    <dbReference type="NCBI Taxonomy" id="68888"/>
    <lineage>
        <taxon>Eukaryota</taxon>
        <taxon>Metazoa</taxon>
        <taxon>Ecdysozoa</taxon>
        <taxon>Nematoda</taxon>
        <taxon>Enoplea</taxon>
        <taxon>Dorylaimia</taxon>
        <taxon>Trichinellida</taxon>
        <taxon>Trichuridae</taxon>
        <taxon>Trichuris</taxon>
    </lineage>
</organism>
<protein>
    <submittedName>
        <fullName evidence="2">Uncharacterized protein</fullName>
    </submittedName>
</protein>
<evidence type="ECO:0000256" key="1">
    <source>
        <dbReference type="SAM" id="MobiDB-lite"/>
    </source>
</evidence>
<name>A0A085LNF6_9BILA</name>
<evidence type="ECO:0000313" key="3">
    <source>
        <dbReference type="Proteomes" id="UP000030764"/>
    </source>
</evidence>
<evidence type="ECO:0000313" key="2">
    <source>
        <dbReference type="EMBL" id="KFD46502.1"/>
    </source>
</evidence>
<sequence length="158" mass="17806">MTKYGLPAEEKPGVVYEVTCSCSASCIGETGNRLSQRSSDQHLSCPKHYKNALSDLQGKTRRRGRPRKTKPHIAMNEAVKTSAIVEHASCCDGQLLSRVICREKDFKLRKIKEARDQPRQRKGSQRYVDQPYRTKPAIHKSGLSPLLAYTSDPILPRL</sequence>
<keyword evidence="3" id="KW-1185">Reference proteome</keyword>
<proteinExistence type="predicted"/>
<dbReference type="AlphaFoldDB" id="A0A085LNF6"/>
<feature type="region of interest" description="Disordered" evidence="1">
    <location>
        <begin position="112"/>
        <end position="131"/>
    </location>
</feature>
<dbReference type="Proteomes" id="UP000030764">
    <property type="component" value="Unassembled WGS sequence"/>
</dbReference>
<accession>A0A085LNF6</accession>
<dbReference type="EMBL" id="KL363367">
    <property type="protein sequence ID" value="KFD46502.1"/>
    <property type="molecule type" value="Genomic_DNA"/>
</dbReference>
<gene>
    <name evidence="2" type="ORF">M513_12616</name>
</gene>